<proteinExistence type="predicted"/>
<protein>
    <submittedName>
        <fullName evidence="1">Uncharacterized protein</fullName>
    </submittedName>
</protein>
<reference evidence="1 2" key="1">
    <citation type="submission" date="2019-03" db="EMBL/GenBank/DDBJ databases">
        <title>Single cell metagenomics reveals metabolic interactions within the superorganism composed of flagellate Streblomastix strix and complex community of Bacteroidetes bacteria on its surface.</title>
        <authorList>
            <person name="Treitli S.C."/>
            <person name="Kolisko M."/>
            <person name="Husnik F."/>
            <person name="Keeling P."/>
            <person name="Hampl V."/>
        </authorList>
    </citation>
    <scope>NUCLEOTIDE SEQUENCE [LARGE SCALE GENOMIC DNA]</scope>
    <source>
        <strain evidence="1">ST1C</strain>
    </source>
</reference>
<dbReference type="EMBL" id="SNRW01013463">
    <property type="protein sequence ID" value="KAA6372594.1"/>
    <property type="molecule type" value="Genomic_DNA"/>
</dbReference>
<name>A0A5J4UQY6_9EUKA</name>
<evidence type="ECO:0000313" key="1">
    <source>
        <dbReference type="EMBL" id="KAA6372594.1"/>
    </source>
</evidence>
<dbReference type="Proteomes" id="UP000324800">
    <property type="component" value="Unassembled WGS sequence"/>
</dbReference>
<evidence type="ECO:0000313" key="2">
    <source>
        <dbReference type="Proteomes" id="UP000324800"/>
    </source>
</evidence>
<gene>
    <name evidence="1" type="ORF">EZS28_031878</name>
</gene>
<comment type="caution">
    <text evidence="1">The sequence shown here is derived from an EMBL/GenBank/DDBJ whole genome shotgun (WGS) entry which is preliminary data.</text>
</comment>
<sequence>MQDSSLEVLDICRCLATEKDDDTMNPTIVDLLEPYIIENFEDSYYKKEEYIICYAVSIKQNQAFSRNVLWWRRNLSKSLASSAGYKMSSISIIQSKRTIVIYEVKFVYWSELLLSLINSVLNLGKYPCFPQQPILVKISEEQVEEEGGSEELEAQLVNQGLWTIKPCANGTKELILNLFIHWSNRKRGY</sequence>
<accession>A0A5J4UQY6</accession>
<dbReference type="AlphaFoldDB" id="A0A5J4UQY6"/>
<organism evidence="1 2">
    <name type="scientific">Streblomastix strix</name>
    <dbReference type="NCBI Taxonomy" id="222440"/>
    <lineage>
        <taxon>Eukaryota</taxon>
        <taxon>Metamonada</taxon>
        <taxon>Preaxostyla</taxon>
        <taxon>Oxymonadida</taxon>
        <taxon>Streblomastigidae</taxon>
        <taxon>Streblomastix</taxon>
    </lineage>
</organism>